<feature type="transmembrane region" description="Helical" evidence="18">
    <location>
        <begin position="735"/>
        <end position="755"/>
    </location>
</feature>
<dbReference type="AlphaFoldDB" id="A0AA36Y3U9"/>
<dbReference type="EMBL" id="AGEL01000014">
    <property type="protein sequence ID" value="EHO15970.1"/>
    <property type="molecule type" value="Genomic_DNA"/>
</dbReference>
<feature type="domain" description="Cation-transporting P-type ATPase N-terminal" evidence="19">
    <location>
        <begin position="4"/>
        <end position="77"/>
    </location>
</feature>
<keyword evidence="11" id="KW-0067">ATP-binding</keyword>
<feature type="transmembrane region" description="Helical" evidence="18">
    <location>
        <begin position="767"/>
        <end position="787"/>
    </location>
</feature>
<evidence type="ECO:0000256" key="3">
    <source>
        <dbReference type="ARBA" id="ARBA00008746"/>
    </source>
</evidence>
<dbReference type="InterPro" id="IPR006415">
    <property type="entry name" value="P-type_ATPase_IIIB"/>
</dbReference>
<dbReference type="SFLD" id="SFLDG00002">
    <property type="entry name" value="C1.7:_P-type_atpase_like"/>
    <property type="match status" value="1"/>
</dbReference>
<dbReference type="InterPro" id="IPR044492">
    <property type="entry name" value="P_typ_ATPase_HD_dom"/>
</dbReference>
<keyword evidence="21" id="KW-1185">Reference proteome</keyword>
<dbReference type="GO" id="GO:0015444">
    <property type="term" value="F:P-type magnesium transporter activity"/>
    <property type="evidence" value="ECO:0007669"/>
    <property type="project" value="UniProtKB-EC"/>
</dbReference>
<organism evidence="20 21">
    <name type="scientific">Stomatobaculum longum</name>
    <dbReference type="NCBI Taxonomy" id="796942"/>
    <lineage>
        <taxon>Bacteria</taxon>
        <taxon>Bacillati</taxon>
        <taxon>Bacillota</taxon>
        <taxon>Clostridia</taxon>
        <taxon>Lachnospirales</taxon>
        <taxon>Lachnospiraceae</taxon>
        <taxon>Stomatobaculum</taxon>
    </lineage>
</organism>
<dbReference type="SFLD" id="SFLDF00027">
    <property type="entry name" value="p-type_atpase"/>
    <property type="match status" value="1"/>
</dbReference>
<dbReference type="SFLD" id="SFLDS00003">
    <property type="entry name" value="Haloacid_Dehalogenase"/>
    <property type="match status" value="1"/>
</dbReference>
<dbReference type="GO" id="GO:0005886">
    <property type="term" value="C:plasma membrane"/>
    <property type="evidence" value="ECO:0007669"/>
    <property type="project" value="UniProtKB-SubCell"/>
</dbReference>
<dbReference type="Gene3D" id="2.70.150.10">
    <property type="entry name" value="Calcium-transporting ATPase, cytoplasmic transduction domain A"/>
    <property type="match status" value="1"/>
</dbReference>
<dbReference type="GO" id="GO:0005524">
    <property type="term" value="F:ATP binding"/>
    <property type="evidence" value="ECO:0007669"/>
    <property type="project" value="UniProtKB-KW"/>
</dbReference>
<feature type="transmembrane region" description="Helical" evidence="18">
    <location>
        <begin position="799"/>
        <end position="818"/>
    </location>
</feature>
<comment type="similarity">
    <text evidence="3">Belongs to the cation transport ATPase (P-type) (TC 3.A.3) family. Type IIIB subfamily.</text>
</comment>
<evidence type="ECO:0000256" key="4">
    <source>
        <dbReference type="ARBA" id="ARBA00012786"/>
    </source>
</evidence>
<dbReference type="SUPFAM" id="SSF81653">
    <property type="entry name" value="Calcium ATPase, transduction domain A"/>
    <property type="match status" value="1"/>
</dbReference>
<evidence type="ECO:0000256" key="16">
    <source>
        <dbReference type="ARBA" id="ARBA00029806"/>
    </source>
</evidence>
<evidence type="ECO:0000256" key="15">
    <source>
        <dbReference type="ARBA" id="ARBA00023136"/>
    </source>
</evidence>
<dbReference type="SMART" id="SM00831">
    <property type="entry name" value="Cation_ATPase_N"/>
    <property type="match status" value="1"/>
</dbReference>
<dbReference type="Gene3D" id="3.40.50.1000">
    <property type="entry name" value="HAD superfamily/HAD-like"/>
    <property type="match status" value="1"/>
</dbReference>
<keyword evidence="14 18" id="KW-1133">Transmembrane helix</keyword>
<feature type="transmembrane region" description="Helical" evidence="18">
    <location>
        <begin position="57"/>
        <end position="75"/>
    </location>
</feature>
<keyword evidence="12" id="KW-0460">Magnesium</keyword>
<sequence length="860" mass="92445">MKAEVWSLQADEVLAGLSTAASGLSSAEAEKRLGTDGKNRLTKGNGDSALRVFLRQFESPVTLLLLFATAISFLMQDTTDALIIFAIVLFSAVLSFFQEYRAGVAVEELLKVVGDKVTVCRDGREQEISAEDLVRGDVIVLRVGDLVPADCYLLSASSLTANESALTGETFPAEKRAGALDAGTVLAKRSNCLYMGTGIKTGSGRAVVVHTAPESEFGKISKSVQGKEAPTDFERGVQKFGAFLIRITVVMLAAIFLFNVLMKKPIFDSFMFALALSVGLTPQLLPAIISINLAKGAKRMAEQKVIVRKLNAIENFGSMDVLCSDKTGTITRGEAALSGAVTAGEGLQDEISEGTALPESLAVERERLLLAAYLNAKLQEGYRNPLDDALTSRARPIDGYRKVAEIPYSFESRCLTVTADTPENSLFHGARIMITKGALEEILARSVSVVNAEGQGVPLDEMKNDIETQYAHYAGLGYRAIGVATRTLSADEDAAAAKDQGLMFQGMLLFLDPLKDNVQNTVAAIRREGVSLKIITGDNALIAANIAGQLDMDVKHIMTGGEIASLSKEELKARVREAELFAEVDPGQKEAIILALKDAGAVVGYMGDGINDAPALHAADVGISVESASDIAKSAASIVLLEQDLGVLLAGIREGRKTFANTLKYIFMTTSANFGNMFSMAGISLILPFLPLLPKQILSTNVLTDMPEVQIADDVVDAEWVSHPIRWDFRMIRRFMLLFGLISSSFDYLTFYVLLRVFHADAGLFRSGWFVESVVSAALVVLVIRTAKPFFKSRVGKGLCFATILSIFAAIALPYTPLGALLGLVPLPGSLLAALGLVVVCYMVTAEIAKRWFYRNGNGI</sequence>
<evidence type="ECO:0000313" key="21">
    <source>
        <dbReference type="Proteomes" id="UP000018466"/>
    </source>
</evidence>
<dbReference type="EC" id="7.2.2.14" evidence="4"/>
<keyword evidence="6" id="KW-1003">Cell membrane</keyword>
<dbReference type="InterPro" id="IPR006068">
    <property type="entry name" value="ATPase_P-typ_cation-transptr_C"/>
</dbReference>
<evidence type="ECO:0000256" key="9">
    <source>
        <dbReference type="ARBA" id="ARBA00022692"/>
    </source>
</evidence>
<feature type="transmembrane region" description="Helical" evidence="18">
    <location>
        <begin position="824"/>
        <end position="845"/>
    </location>
</feature>
<dbReference type="InterPro" id="IPR001757">
    <property type="entry name" value="P_typ_ATPase"/>
</dbReference>
<evidence type="ECO:0000313" key="20">
    <source>
        <dbReference type="EMBL" id="EHO15970.1"/>
    </source>
</evidence>
<evidence type="ECO:0000256" key="5">
    <source>
        <dbReference type="ARBA" id="ARBA00013555"/>
    </source>
</evidence>
<dbReference type="InterPro" id="IPR018303">
    <property type="entry name" value="ATPase_P-typ_P_site"/>
</dbReference>
<evidence type="ECO:0000259" key="19">
    <source>
        <dbReference type="SMART" id="SM00831"/>
    </source>
</evidence>
<feature type="transmembrane region" description="Helical" evidence="18">
    <location>
        <begin position="270"/>
        <end position="294"/>
    </location>
</feature>
<dbReference type="NCBIfam" id="TIGR01494">
    <property type="entry name" value="ATPase_P-type"/>
    <property type="match status" value="2"/>
</dbReference>
<evidence type="ECO:0000256" key="10">
    <source>
        <dbReference type="ARBA" id="ARBA00022741"/>
    </source>
</evidence>
<comment type="catalytic activity">
    <reaction evidence="17">
        <text>Mg(2+)(out) + ATP + H2O = Mg(2+)(in) + ADP + phosphate + H(+)</text>
        <dbReference type="Rhea" id="RHEA:10260"/>
        <dbReference type="ChEBI" id="CHEBI:15377"/>
        <dbReference type="ChEBI" id="CHEBI:15378"/>
        <dbReference type="ChEBI" id="CHEBI:18420"/>
        <dbReference type="ChEBI" id="CHEBI:30616"/>
        <dbReference type="ChEBI" id="CHEBI:43474"/>
        <dbReference type="ChEBI" id="CHEBI:456216"/>
        <dbReference type="EC" id="7.2.2.14"/>
    </reaction>
</comment>
<evidence type="ECO:0000256" key="8">
    <source>
        <dbReference type="ARBA" id="ARBA00022553"/>
    </source>
</evidence>
<evidence type="ECO:0000256" key="12">
    <source>
        <dbReference type="ARBA" id="ARBA00022842"/>
    </source>
</evidence>
<dbReference type="PANTHER" id="PTHR42861">
    <property type="entry name" value="CALCIUM-TRANSPORTING ATPASE"/>
    <property type="match status" value="1"/>
</dbReference>
<dbReference type="Pfam" id="PF00690">
    <property type="entry name" value="Cation_ATPase_N"/>
    <property type="match status" value="1"/>
</dbReference>
<evidence type="ECO:0000256" key="2">
    <source>
        <dbReference type="ARBA" id="ARBA00004429"/>
    </source>
</evidence>
<dbReference type="InterPro" id="IPR036412">
    <property type="entry name" value="HAD-like_sf"/>
</dbReference>
<dbReference type="PRINTS" id="PR01836">
    <property type="entry name" value="MGATPASE"/>
</dbReference>
<dbReference type="Pfam" id="PF00689">
    <property type="entry name" value="Cation_ATPase_C"/>
    <property type="match status" value="1"/>
</dbReference>
<evidence type="ECO:0000256" key="1">
    <source>
        <dbReference type="ARBA" id="ARBA00003954"/>
    </source>
</evidence>
<keyword evidence="13" id="KW-1278">Translocase</keyword>
<evidence type="ECO:0000256" key="6">
    <source>
        <dbReference type="ARBA" id="ARBA00022475"/>
    </source>
</evidence>
<evidence type="ECO:0000256" key="17">
    <source>
        <dbReference type="ARBA" id="ARBA00047295"/>
    </source>
</evidence>
<keyword evidence="15 18" id="KW-0472">Membrane</keyword>
<keyword evidence="10" id="KW-0547">Nucleotide-binding</keyword>
<proteinExistence type="inferred from homology"/>
<gene>
    <name evidence="20" type="ORF">HMPREF9623_01881</name>
</gene>
<dbReference type="Gene3D" id="1.20.1110.10">
    <property type="entry name" value="Calcium-transporting ATPase, transmembrane domain"/>
    <property type="match status" value="1"/>
</dbReference>
<dbReference type="InterPro" id="IPR023214">
    <property type="entry name" value="HAD_sf"/>
</dbReference>
<dbReference type="NCBIfam" id="TIGR01524">
    <property type="entry name" value="ATPase-IIIB_Mg"/>
    <property type="match status" value="1"/>
</dbReference>
<dbReference type="InterPro" id="IPR023298">
    <property type="entry name" value="ATPase_P-typ_TM_dom_sf"/>
</dbReference>
<keyword evidence="7" id="KW-0997">Cell inner membrane</keyword>
<dbReference type="Gene3D" id="3.40.1110.10">
    <property type="entry name" value="Calcium-transporting ATPase, cytoplasmic domain N"/>
    <property type="match status" value="1"/>
</dbReference>
<evidence type="ECO:0000256" key="13">
    <source>
        <dbReference type="ARBA" id="ARBA00022967"/>
    </source>
</evidence>
<dbReference type="Pfam" id="PF13246">
    <property type="entry name" value="Cation_ATPase"/>
    <property type="match status" value="1"/>
</dbReference>
<dbReference type="InterPro" id="IPR004014">
    <property type="entry name" value="ATPase_P-typ_cation-transptr_N"/>
</dbReference>
<accession>A0AA36Y3U9</accession>
<evidence type="ECO:0000256" key="18">
    <source>
        <dbReference type="SAM" id="Phobius"/>
    </source>
</evidence>
<evidence type="ECO:0000256" key="14">
    <source>
        <dbReference type="ARBA" id="ARBA00022989"/>
    </source>
</evidence>
<dbReference type="InterPro" id="IPR059000">
    <property type="entry name" value="ATPase_P-type_domA"/>
</dbReference>
<evidence type="ECO:0000256" key="7">
    <source>
        <dbReference type="ARBA" id="ARBA00022519"/>
    </source>
</evidence>
<name>A0AA36Y3U9_9FIRM</name>
<feature type="transmembrane region" description="Helical" evidence="18">
    <location>
        <begin position="240"/>
        <end position="258"/>
    </location>
</feature>
<reference evidence="20 21" key="1">
    <citation type="submission" date="2011-10" db="EMBL/GenBank/DDBJ databases">
        <title>The Genome Sequence of Lachnospiraceae bacterium ACC2.</title>
        <authorList>
            <consortium name="The Broad Institute Genome Sequencing Platform"/>
            <person name="Earl A."/>
            <person name="Ward D."/>
            <person name="Feldgarden M."/>
            <person name="Gevers D."/>
            <person name="Sizova M."/>
            <person name="Hazen A."/>
            <person name="Epstein S."/>
            <person name="Young S.K."/>
            <person name="Zeng Q."/>
            <person name="Gargeya S."/>
            <person name="Fitzgerald M."/>
            <person name="Haas B."/>
            <person name="Abouelleil A."/>
            <person name="Alvarado L."/>
            <person name="Arachchi H.M."/>
            <person name="Berlin A."/>
            <person name="Brown A."/>
            <person name="Chapman S.B."/>
            <person name="Chen Z."/>
            <person name="Dunbar C."/>
            <person name="Freedman E."/>
            <person name="Gearin G."/>
            <person name="Goldberg J."/>
            <person name="Griggs A."/>
            <person name="Gujja S."/>
            <person name="Heiman D."/>
            <person name="Howarth C."/>
            <person name="Larson L."/>
            <person name="Lui A."/>
            <person name="MacDonald P.J.P."/>
            <person name="Montmayeur A."/>
            <person name="Murphy C."/>
            <person name="Neiman D."/>
            <person name="Pearson M."/>
            <person name="Priest M."/>
            <person name="Roberts A."/>
            <person name="Saif S."/>
            <person name="Shea T."/>
            <person name="Shenoy N."/>
            <person name="Sisk P."/>
            <person name="Stolte C."/>
            <person name="Sykes S."/>
            <person name="Wortman J."/>
            <person name="Nusbaum C."/>
            <person name="Birren B."/>
        </authorList>
    </citation>
    <scope>NUCLEOTIDE SEQUENCE [LARGE SCALE GENOMIC DNA]</scope>
    <source>
        <strain evidence="20 21">ACC2</strain>
    </source>
</reference>
<dbReference type="GO" id="GO:0016887">
    <property type="term" value="F:ATP hydrolysis activity"/>
    <property type="evidence" value="ECO:0007669"/>
    <property type="project" value="InterPro"/>
</dbReference>
<keyword evidence="9 18" id="KW-0812">Transmembrane</keyword>
<dbReference type="PROSITE" id="PS00154">
    <property type="entry name" value="ATPASE_E1_E2"/>
    <property type="match status" value="1"/>
</dbReference>
<evidence type="ECO:0000256" key="11">
    <source>
        <dbReference type="ARBA" id="ARBA00022840"/>
    </source>
</evidence>
<comment type="function">
    <text evidence="1">Mediates magnesium influx to the cytosol.</text>
</comment>
<comment type="subcellular location">
    <subcellularLocation>
        <location evidence="2">Cell inner membrane</location>
        <topology evidence="2">Multi-pass membrane protein</topology>
    </subcellularLocation>
</comment>
<feature type="transmembrane region" description="Helical" evidence="18">
    <location>
        <begin position="81"/>
        <end position="97"/>
    </location>
</feature>
<dbReference type="Proteomes" id="UP000018466">
    <property type="component" value="Unassembled WGS sequence"/>
</dbReference>
<comment type="caution">
    <text evidence="20">The sequence shown here is derived from an EMBL/GenBank/DDBJ whole genome shotgun (WGS) entry which is preliminary data.</text>
</comment>
<dbReference type="InterPro" id="IPR023299">
    <property type="entry name" value="ATPase_P-typ_cyto_dom_N"/>
</dbReference>
<keyword evidence="8" id="KW-0597">Phosphoprotein</keyword>
<dbReference type="SUPFAM" id="SSF56784">
    <property type="entry name" value="HAD-like"/>
    <property type="match status" value="1"/>
</dbReference>
<dbReference type="InterPro" id="IPR008250">
    <property type="entry name" value="ATPase_P-typ_transduc_dom_A_sf"/>
</dbReference>
<dbReference type="SUPFAM" id="SSF81665">
    <property type="entry name" value="Calcium ATPase, transmembrane domain M"/>
    <property type="match status" value="1"/>
</dbReference>
<protein>
    <recommendedName>
        <fullName evidence="5">Magnesium-transporting ATPase, P-type 1</fullName>
        <ecNumber evidence="4">7.2.2.14</ecNumber>
    </recommendedName>
    <alternativeName>
        <fullName evidence="16">Mg(2+) transport ATPase, P-type 1</fullName>
    </alternativeName>
</protein>
<dbReference type="Pfam" id="PF00122">
    <property type="entry name" value="E1-E2_ATPase"/>
    <property type="match status" value="1"/>
</dbReference>